<reference evidence="3" key="2">
    <citation type="submission" date="2025-08" db="UniProtKB">
        <authorList>
            <consortium name="RefSeq"/>
        </authorList>
    </citation>
    <scope>IDENTIFICATION</scope>
</reference>
<dbReference type="PANTHER" id="PTHR46148:SF56">
    <property type="entry name" value="RETROTRANSPOSON PROTEIN"/>
    <property type="match status" value="1"/>
</dbReference>
<evidence type="ECO:0000313" key="3">
    <source>
        <dbReference type="RefSeq" id="XP_015068747.1"/>
    </source>
</evidence>
<gene>
    <name evidence="3" type="primary">LOC107013322</name>
</gene>
<feature type="domain" description="Tf2-1-like SH3-like" evidence="1">
    <location>
        <begin position="66"/>
        <end position="130"/>
    </location>
</feature>
<keyword evidence="2" id="KW-1185">Reference proteome</keyword>
<accession>A0ABM1GBN0</accession>
<dbReference type="RefSeq" id="XP_015068747.1">
    <property type="nucleotide sequence ID" value="XM_015213261.1"/>
</dbReference>
<evidence type="ECO:0000259" key="1">
    <source>
        <dbReference type="Pfam" id="PF24626"/>
    </source>
</evidence>
<dbReference type="PANTHER" id="PTHR46148">
    <property type="entry name" value="CHROMO DOMAIN-CONTAINING PROTEIN"/>
    <property type="match status" value="1"/>
</dbReference>
<evidence type="ECO:0000313" key="2">
    <source>
        <dbReference type="Proteomes" id="UP000694930"/>
    </source>
</evidence>
<sequence length="223" mass="26432">MALFEALYRRRCRYPVGWFEVGEFSLTCPKLDYDAIEKVWLTRDRSKMTHSQEKSYARRRELDFEGDWVYLQISLMKRMIRFGRKGKLIIPYMDPYQVLKRVCKVSYELELPNELAQDHPVFHVSMIKKCIGNPVSILPLQGLGVDENISYEEVPFEILDRQVKRLRNKEVASVKFHWRNHFVEVATLEAKANIMSRYPNIFPSTPDMMSRYPNRFPSTPTQT</sequence>
<reference evidence="2" key="1">
    <citation type="journal article" date="2014" name="Nat. Genet.">
        <title>The genome of the stress-tolerant wild tomato species Solanum pennellii.</title>
        <authorList>
            <person name="Bolger A."/>
            <person name="Scossa F."/>
            <person name="Bolger M.E."/>
            <person name="Lanz C."/>
            <person name="Maumus F."/>
            <person name="Tohge T."/>
            <person name="Quesneville H."/>
            <person name="Alseekh S."/>
            <person name="Sorensen I."/>
            <person name="Lichtenstein G."/>
            <person name="Fich E.A."/>
            <person name="Conte M."/>
            <person name="Keller H."/>
            <person name="Schneeberger K."/>
            <person name="Schwacke R."/>
            <person name="Ofner I."/>
            <person name="Vrebalov J."/>
            <person name="Xu Y."/>
            <person name="Osorio S."/>
            <person name="Aflitos S.A."/>
            <person name="Schijlen E."/>
            <person name="Jimenez-Gomez J.M."/>
            <person name="Ryngajllo M."/>
            <person name="Kimura S."/>
            <person name="Kumar R."/>
            <person name="Koenig D."/>
            <person name="Headland L.R."/>
            <person name="Maloof J.N."/>
            <person name="Sinha N."/>
            <person name="van Ham R.C."/>
            <person name="Lankhorst R.K."/>
            <person name="Mao L."/>
            <person name="Vogel A."/>
            <person name="Arsova B."/>
            <person name="Panstruga R."/>
            <person name="Fei Z."/>
            <person name="Rose J.K."/>
            <person name="Zamir D."/>
            <person name="Carrari F."/>
            <person name="Giovannoni J.J."/>
            <person name="Weigel D."/>
            <person name="Usadel B."/>
            <person name="Fernie A.R."/>
        </authorList>
    </citation>
    <scope>NUCLEOTIDE SEQUENCE [LARGE SCALE GENOMIC DNA]</scope>
    <source>
        <strain evidence="2">cv. LA0716</strain>
    </source>
</reference>
<name>A0ABM1GBN0_SOLPN</name>
<proteinExistence type="predicted"/>
<protein>
    <submittedName>
        <fullName evidence="3">Uncharacterized protein LOC107013322</fullName>
    </submittedName>
</protein>
<dbReference type="Proteomes" id="UP000694930">
    <property type="component" value="Chromosome 3"/>
</dbReference>
<organism evidence="2 3">
    <name type="scientific">Solanum pennellii</name>
    <name type="common">Tomato</name>
    <name type="synonym">Lycopersicon pennellii</name>
    <dbReference type="NCBI Taxonomy" id="28526"/>
    <lineage>
        <taxon>Eukaryota</taxon>
        <taxon>Viridiplantae</taxon>
        <taxon>Streptophyta</taxon>
        <taxon>Embryophyta</taxon>
        <taxon>Tracheophyta</taxon>
        <taxon>Spermatophyta</taxon>
        <taxon>Magnoliopsida</taxon>
        <taxon>eudicotyledons</taxon>
        <taxon>Gunneridae</taxon>
        <taxon>Pentapetalae</taxon>
        <taxon>asterids</taxon>
        <taxon>lamiids</taxon>
        <taxon>Solanales</taxon>
        <taxon>Solanaceae</taxon>
        <taxon>Solanoideae</taxon>
        <taxon>Solaneae</taxon>
        <taxon>Solanum</taxon>
        <taxon>Solanum subgen. Lycopersicon</taxon>
    </lineage>
</organism>
<dbReference type="InterPro" id="IPR056924">
    <property type="entry name" value="SH3_Tf2-1"/>
</dbReference>
<dbReference type="GeneID" id="107013322"/>
<dbReference type="Pfam" id="PF24626">
    <property type="entry name" value="SH3_Tf2-1"/>
    <property type="match status" value="1"/>
</dbReference>